<dbReference type="EMBL" id="KZ451921">
    <property type="protein sequence ID" value="PKA62009.1"/>
    <property type="molecule type" value="Genomic_DNA"/>
</dbReference>
<evidence type="ECO:0000256" key="6">
    <source>
        <dbReference type="SAM" id="MobiDB-lite"/>
    </source>
</evidence>
<reference evidence="7 8" key="1">
    <citation type="journal article" date="2017" name="Nature">
        <title>The Apostasia genome and the evolution of orchids.</title>
        <authorList>
            <person name="Zhang G.Q."/>
            <person name="Liu K.W."/>
            <person name="Li Z."/>
            <person name="Lohaus R."/>
            <person name="Hsiao Y.Y."/>
            <person name="Niu S.C."/>
            <person name="Wang J.Y."/>
            <person name="Lin Y.C."/>
            <person name="Xu Q."/>
            <person name="Chen L.J."/>
            <person name="Yoshida K."/>
            <person name="Fujiwara S."/>
            <person name="Wang Z.W."/>
            <person name="Zhang Y.Q."/>
            <person name="Mitsuda N."/>
            <person name="Wang M."/>
            <person name="Liu G.H."/>
            <person name="Pecoraro L."/>
            <person name="Huang H.X."/>
            <person name="Xiao X.J."/>
            <person name="Lin M."/>
            <person name="Wu X.Y."/>
            <person name="Wu W.L."/>
            <person name="Chen Y.Y."/>
            <person name="Chang S.B."/>
            <person name="Sakamoto S."/>
            <person name="Ohme-Takagi M."/>
            <person name="Yagi M."/>
            <person name="Zeng S.J."/>
            <person name="Shen C.Y."/>
            <person name="Yeh C.M."/>
            <person name="Luo Y.B."/>
            <person name="Tsai W.C."/>
            <person name="Van de Peer Y."/>
            <person name="Liu Z.J."/>
        </authorList>
    </citation>
    <scope>NUCLEOTIDE SEQUENCE [LARGE SCALE GENOMIC DNA]</scope>
    <source>
        <strain evidence="8">cv. Shenzhen</strain>
        <tissue evidence="7">Stem</tissue>
    </source>
</reference>
<evidence type="ECO:0000256" key="4">
    <source>
        <dbReference type="ARBA" id="ARBA00023187"/>
    </source>
</evidence>
<feature type="compositionally biased region" description="Basic and acidic residues" evidence="6">
    <location>
        <begin position="598"/>
        <end position="610"/>
    </location>
</feature>
<sequence length="663" mass="75810">MLLSQSSSKEFLDFIMSHGGCSQIDSVDSILVSVLSPESDISPALSSHDREEISQLYLKFVDLHGTIHQIRKAWDRHRKLFPRIFRPHASYDHSFNGIQIYGKKIEGVKDLPTNLSDYRCGSYGNCLVKNPSAIDKPTILLQGTSECDLQTEGNAGNENKGLEPFDDTEAIPKQSISEGAQIGVLNEIVNESQNVAQIPESFSEFHDTEMQVQSCFKKEIKTNVEPPTVDNLSINSPNHAIQQGGTHDTEALQEVSSREDGRKLKENDYDDAVPAVQSNGKRCLNFESRSEEDSGPPRPSSNNAPMSETNTNLQLEVQAQNKTNQDLSAIAAYTEDQRSLLHGFVHSSQPNQWQAPPLMHGSVNQSYASQIPALSNIQNPQVSHTEYQMVAAQAHTNASLAFVGQHIQQTPFAHTQAQPAQQSSQTHVPQIDEHYGYYQSFQGFPPHIWQYYQQLYYLQQQQHRSSQQDLPENQQERDLGHLQHGISEHVGNPDQQQHATKRKNQIEKQDASTQPQQQSSQTSDQQQYLYFQQLQQFHLQQQQQQQLYLQQQHLFQQQQQQQQQFLLFQQQQLQLQQHYLQQQMLIQPMQEQPSQTEQQKHQSPYEHRDYQPYQQQQLPHNSELEQKNLESNVNAQSERNKLPDAQQSADSCFYKQPVDSPDQ</sequence>
<feature type="compositionally biased region" description="Low complexity" evidence="6">
    <location>
        <begin position="511"/>
        <end position="522"/>
    </location>
</feature>
<dbReference type="AlphaFoldDB" id="A0A2I0B2J0"/>
<evidence type="ECO:0000256" key="3">
    <source>
        <dbReference type="ARBA" id="ARBA00022737"/>
    </source>
</evidence>
<dbReference type="GO" id="GO:0030627">
    <property type="term" value="F:pre-mRNA 5'-splice site binding"/>
    <property type="evidence" value="ECO:0007669"/>
    <property type="project" value="TreeGrafter"/>
</dbReference>
<dbReference type="PANTHER" id="PTHR17204">
    <property type="entry name" value="PRE-MRNA PROCESSING PROTEIN PRP39-RELATED"/>
    <property type="match status" value="1"/>
</dbReference>
<dbReference type="GO" id="GO:0000243">
    <property type="term" value="C:commitment complex"/>
    <property type="evidence" value="ECO:0007669"/>
    <property type="project" value="TreeGrafter"/>
</dbReference>
<keyword evidence="8" id="KW-1185">Reference proteome</keyword>
<comment type="subcellular location">
    <subcellularLocation>
        <location evidence="1">Nucleus</location>
    </subcellularLocation>
</comment>
<organism evidence="7 8">
    <name type="scientific">Apostasia shenzhenica</name>
    <dbReference type="NCBI Taxonomy" id="1088818"/>
    <lineage>
        <taxon>Eukaryota</taxon>
        <taxon>Viridiplantae</taxon>
        <taxon>Streptophyta</taxon>
        <taxon>Embryophyta</taxon>
        <taxon>Tracheophyta</taxon>
        <taxon>Spermatophyta</taxon>
        <taxon>Magnoliopsida</taxon>
        <taxon>Liliopsida</taxon>
        <taxon>Asparagales</taxon>
        <taxon>Orchidaceae</taxon>
        <taxon>Apostasioideae</taxon>
        <taxon>Apostasia</taxon>
    </lineage>
</organism>
<dbReference type="STRING" id="1088818.A0A2I0B2J0"/>
<evidence type="ECO:0000256" key="5">
    <source>
        <dbReference type="ARBA" id="ARBA00023242"/>
    </source>
</evidence>
<keyword evidence="4" id="KW-0508">mRNA splicing</keyword>
<dbReference type="GO" id="GO:0000395">
    <property type="term" value="P:mRNA 5'-splice site recognition"/>
    <property type="evidence" value="ECO:0007669"/>
    <property type="project" value="TreeGrafter"/>
</dbReference>
<dbReference type="Proteomes" id="UP000236161">
    <property type="component" value="Unassembled WGS sequence"/>
</dbReference>
<dbReference type="GO" id="GO:0071004">
    <property type="term" value="C:U2-type prespliceosome"/>
    <property type="evidence" value="ECO:0007669"/>
    <property type="project" value="TreeGrafter"/>
</dbReference>
<dbReference type="OrthoDB" id="10680226at2759"/>
<feature type="region of interest" description="Disordered" evidence="6">
    <location>
        <begin position="589"/>
        <end position="663"/>
    </location>
</feature>
<accession>A0A2I0B2J0</accession>
<proteinExistence type="predicted"/>
<dbReference type="GO" id="GO:0005685">
    <property type="term" value="C:U1 snRNP"/>
    <property type="evidence" value="ECO:0007669"/>
    <property type="project" value="TreeGrafter"/>
</dbReference>
<protein>
    <submittedName>
        <fullName evidence="7">Uncharacterized protein</fullName>
    </submittedName>
</protein>
<evidence type="ECO:0000256" key="1">
    <source>
        <dbReference type="ARBA" id="ARBA00004123"/>
    </source>
</evidence>
<evidence type="ECO:0000256" key="2">
    <source>
        <dbReference type="ARBA" id="ARBA00022664"/>
    </source>
</evidence>
<evidence type="ECO:0000313" key="8">
    <source>
        <dbReference type="Proteomes" id="UP000236161"/>
    </source>
</evidence>
<gene>
    <name evidence="7" type="ORF">AXF42_Ash018234</name>
</gene>
<feature type="region of interest" description="Disordered" evidence="6">
    <location>
        <begin position="485"/>
        <end position="522"/>
    </location>
</feature>
<evidence type="ECO:0000313" key="7">
    <source>
        <dbReference type="EMBL" id="PKA62009.1"/>
    </source>
</evidence>
<dbReference type="PANTHER" id="PTHR17204:SF26">
    <property type="entry name" value="PRE-MRNA-PROCESSING FACTOR 39-2"/>
    <property type="match status" value="1"/>
</dbReference>
<keyword evidence="5" id="KW-0539">Nucleus</keyword>
<feature type="region of interest" description="Disordered" evidence="6">
    <location>
        <begin position="226"/>
        <end position="308"/>
    </location>
</feature>
<feature type="compositionally biased region" description="Polar residues" evidence="6">
    <location>
        <begin position="230"/>
        <end position="246"/>
    </location>
</feature>
<feature type="compositionally biased region" description="Basic and acidic residues" evidence="6">
    <location>
        <begin position="256"/>
        <end position="267"/>
    </location>
</feature>
<keyword evidence="3" id="KW-0677">Repeat</keyword>
<keyword evidence="2" id="KW-0507">mRNA processing</keyword>
<name>A0A2I0B2J0_9ASPA</name>